<dbReference type="AlphaFoldDB" id="A0A8B2NY16"/>
<dbReference type="Pfam" id="PF07331">
    <property type="entry name" value="TctB"/>
    <property type="match status" value="1"/>
</dbReference>
<evidence type="ECO:0000256" key="1">
    <source>
        <dbReference type="SAM" id="Phobius"/>
    </source>
</evidence>
<sequence>MIGKGQEDDGAARAVDLLFGVVLAVASAVVLVWIIPNTVDLEAQGADVSPAFFPRLSAGAVLVLSLGMTAHRLVKGPPLDWERPLRIVGEVAGCALAALAVAFALPRIGFVATGAVVIALGAVLTHYRRWWAIGLLAILFPLVVSFGAWTIFMVDLP</sequence>
<keyword evidence="4" id="KW-1185">Reference proteome</keyword>
<proteinExistence type="predicted"/>
<name>A0A8B2NY16_9HYPH</name>
<feature type="domain" description="DUF1468" evidence="2">
    <location>
        <begin position="18"/>
        <end position="157"/>
    </location>
</feature>
<protein>
    <recommendedName>
        <fullName evidence="2">DUF1468 domain-containing protein</fullName>
    </recommendedName>
</protein>
<dbReference type="Proteomes" id="UP000249590">
    <property type="component" value="Unassembled WGS sequence"/>
</dbReference>
<feature type="transmembrane region" description="Helical" evidence="1">
    <location>
        <begin position="12"/>
        <end position="36"/>
    </location>
</feature>
<feature type="transmembrane region" description="Helical" evidence="1">
    <location>
        <begin position="130"/>
        <end position="154"/>
    </location>
</feature>
<keyword evidence="1" id="KW-0472">Membrane</keyword>
<feature type="transmembrane region" description="Helical" evidence="1">
    <location>
        <begin position="95"/>
        <end position="124"/>
    </location>
</feature>
<reference evidence="3 4" key="1">
    <citation type="submission" date="2018-05" db="EMBL/GenBank/DDBJ databases">
        <title>Acuticoccus sediminis sp. nov., isolated from deep-sea sediment of Indian Ocean.</title>
        <authorList>
            <person name="Liu X."/>
            <person name="Lai Q."/>
            <person name="Du Y."/>
            <person name="Sun F."/>
            <person name="Zhang X."/>
            <person name="Wang S."/>
            <person name="Shao Z."/>
        </authorList>
    </citation>
    <scope>NUCLEOTIDE SEQUENCE [LARGE SCALE GENOMIC DNA]</scope>
    <source>
        <strain evidence="3 4">PTG4-2</strain>
    </source>
</reference>
<evidence type="ECO:0000313" key="4">
    <source>
        <dbReference type="Proteomes" id="UP000249590"/>
    </source>
</evidence>
<dbReference type="InterPro" id="IPR009936">
    <property type="entry name" value="DUF1468"/>
</dbReference>
<keyword evidence="1" id="KW-0812">Transmembrane</keyword>
<keyword evidence="1" id="KW-1133">Transmembrane helix</keyword>
<feature type="transmembrane region" description="Helical" evidence="1">
    <location>
        <begin position="56"/>
        <end position="74"/>
    </location>
</feature>
<dbReference type="EMBL" id="QHHQ01000002">
    <property type="protein sequence ID" value="RAI02262.1"/>
    <property type="molecule type" value="Genomic_DNA"/>
</dbReference>
<accession>A0A8B2NY16</accession>
<dbReference type="RefSeq" id="WP_111345726.1">
    <property type="nucleotide sequence ID" value="NZ_JAIWKD010000002.1"/>
</dbReference>
<evidence type="ECO:0000259" key="2">
    <source>
        <dbReference type="Pfam" id="PF07331"/>
    </source>
</evidence>
<organism evidence="3 4">
    <name type="scientific">Acuticoccus sediminis</name>
    <dbReference type="NCBI Taxonomy" id="2184697"/>
    <lineage>
        <taxon>Bacteria</taxon>
        <taxon>Pseudomonadati</taxon>
        <taxon>Pseudomonadota</taxon>
        <taxon>Alphaproteobacteria</taxon>
        <taxon>Hyphomicrobiales</taxon>
        <taxon>Amorphaceae</taxon>
        <taxon>Acuticoccus</taxon>
    </lineage>
</organism>
<evidence type="ECO:0000313" key="3">
    <source>
        <dbReference type="EMBL" id="RAI02262.1"/>
    </source>
</evidence>
<comment type="caution">
    <text evidence="3">The sequence shown here is derived from an EMBL/GenBank/DDBJ whole genome shotgun (WGS) entry which is preliminary data.</text>
</comment>
<gene>
    <name evidence="3" type="ORF">DLJ53_12930</name>
</gene>